<keyword evidence="2 4" id="KW-0238">DNA-binding</keyword>
<evidence type="ECO:0000256" key="3">
    <source>
        <dbReference type="ARBA" id="ARBA00023163"/>
    </source>
</evidence>
<name>A0A081RF96_SPHCR</name>
<dbReference type="RefSeq" id="WP_037450560.1">
    <property type="nucleotide sequence ID" value="NZ_JFHR01000017.1"/>
</dbReference>
<evidence type="ECO:0000259" key="5">
    <source>
        <dbReference type="PROSITE" id="PS50977"/>
    </source>
</evidence>
<dbReference type="Proteomes" id="UP000028411">
    <property type="component" value="Unassembled WGS sequence"/>
</dbReference>
<dbReference type="eggNOG" id="COG1309">
    <property type="taxonomic scope" value="Bacteria"/>
</dbReference>
<dbReference type="PANTHER" id="PTHR47506:SF7">
    <property type="entry name" value="TRANSCRIPTIONAL REGULATORY PROTEIN"/>
    <property type="match status" value="1"/>
</dbReference>
<accession>A0A081RF96</accession>
<dbReference type="GO" id="GO:0003677">
    <property type="term" value="F:DNA binding"/>
    <property type="evidence" value="ECO:0007669"/>
    <property type="project" value="UniProtKB-UniRule"/>
</dbReference>
<evidence type="ECO:0000313" key="7">
    <source>
        <dbReference type="Proteomes" id="UP000028411"/>
    </source>
</evidence>
<proteinExistence type="predicted"/>
<dbReference type="PATRIC" id="fig|46429.4.peg.1886"/>
<dbReference type="AlphaFoldDB" id="A0A081RF96"/>
<dbReference type="InterPro" id="IPR001647">
    <property type="entry name" value="HTH_TetR"/>
</dbReference>
<dbReference type="Gene3D" id="1.10.357.10">
    <property type="entry name" value="Tetracycline Repressor, domain 2"/>
    <property type="match status" value="1"/>
</dbReference>
<feature type="domain" description="HTH tetR-type" evidence="5">
    <location>
        <begin position="9"/>
        <end position="69"/>
    </location>
</feature>
<sequence>MRYSSGHKARTRERILTEASRAIRRQGVDKVGVADVMSAAGLTVGGFYSHFASKDDLVAHAVDHMFQERYERFHALVEVDEPRAAIAKFFDGYLSMMHRSHPETGCPIPSLTSELVHLSDEGRVRLTNGMGGVVGDLTRLLDRAGIENPEEAASAAFSEALGALVLSRMTIDPKASEKILQRARKSVKQRLGVEDIETRIPLRHRSAAPAAAAA</sequence>
<dbReference type="InterPro" id="IPR036271">
    <property type="entry name" value="Tet_transcr_reg_TetR-rel_C_sf"/>
</dbReference>
<dbReference type="Pfam" id="PF00440">
    <property type="entry name" value="TetR_N"/>
    <property type="match status" value="1"/>
</dbReference>
<reference evidence="6 7" key="1">
    <citation type="submission" date="2014-02" db="EMBL/GenBank/DDBJ databases">
        <title>Whole genome sequence of Sphingobium chlorophenolicum NBRC 16172.</title>
        <authorList>
            <person name="Gan H.M."/>
            <person name="Gan H.Y."/>
            <person name="Chew T.H."/>
            <person name="Savka M.A."/>
        </authorList>
    </citation>
    <scope>NUCLEOTIDE SEQUENCE [LARGE SCALE GENOMIC DNA]</scope>
    <source>
        <strain evidence="6 7">NBRC 16172</strain>
    </source>
</reference>
<organism evidence="6 7">
    <name type="scientific">Sphingobium chlorophenolicum</name>
    <dbReference type="NCBI Taxonomy" id="46429"/>
    <lineage>
        <taxon>Bacteria</taxon>
        <taxon>Pseudomonadati</taxon>
        <taxon>Pseudomonadota</taxon>
        <taxon>Alphaproteobacteria</taxon>
        <taxon>Sphingomonadales</taxon>
        <taxon>Sphingomonadaceae</taxon>
        <taxon>Sphingobium</taxon>
    </lineage>
</organism>
<evidence type="ECO:0000256" key="1">
    <source>
        <dbReference type="ARBA" id="ARBA00023015"/>
    </source>
</evidence>
<dbReference type="OrthoDB" id="9798857at2"/>
<evidence type="ECO:0000256" key="4">
    <source>
        <dbReference type="PROSITE-ProRule" id="PRU00335"/>
    </source>
</evidence>
<gene>
    <name evidence="6" type="ORF">BV95_01914</name>
</gene>
<dbReference type="SUPFAM" id="SSF46689">
    <property type="entry name" value="Homeodomain-like"/>
    <property type="match status" value="1"/>
</dbReference>
<comment type="caution">
    <text evidence="6">The sequence shown here is derived from an EMBL/GenBank/DDBJ whole genome shotgun (WGS) entry which is preliminary data.</text>
</comment>
<dbReference type="PANTHER" id="PTHR47506">
    <property type="entry name" value="TRANSCRIPTIONAL REGULATORY PROTEIN"/>
    <property type="match status" value="1"/>
</dbReference>
<dbReference type="PRINTS" id="PR00455">
    <property type="entry name" value="HTHTETR"/>
</dbReference>
<dbReference type="Gene3D" id="1.10.10.60">
    <property type="entry name" value="Homeodomain-like"/>
    <property type="match status" value="1"/>
</dbReference>
<keyword evidence="3" id="KW-0804">Transcription</keyword>
<dbReference type="PROSITE" id="PS50977">
    <property type="entry name" value="HTH_TETR_2"/>
    <property type="match status" value="1"/>
</dbReference>
<keyword evidence="1" id="KW-0805">Transcription regulation</keyword>
<feature type="DNA-binding region" description="H-T-H motif" evidence="4">
    <location>
        <begin position="32"/>
        <end position="51"/>
    </location>
</feature>
<evidence type="ECO:0000256" key="2">
    <source>
        <dbReference type="ARBA" id="ARBA00023125"/>
    </source>
</evidence>
<evidence type="ECO:0000313" key="6">
    <source>
        <dbReference type="EMBL" id="KEQ53869.1"/>
    </source>
</evidence>
<dbReference type="SUPFAM" id="SSF48498">
    <property type="entry name" value="Tetracyclin repressor-like, C-terminal domain"/>
    <property type="match status" value="1"/>
</dbReference>
<dbReference type="InterPro" id="IPR009057">
    <property type="entry name" value="Homeodomain-like_sf"/>
</dbReference>
<dbReference type="EMBL" id="JFHR01000017">
    <property type="protein sequence ID" value="KEQ53869.1"/>
    <property type="molecule type" value="Genomic_DNA"/>
</dbReference>
<protein>
    <submittedName>
        <fullName evidence="6">Regulatory protein TetR</fullName>
    </submittedName>
</protein>